<dbReference type="EMBL" id="KN838770">
    <property type="protein sequence ID" value="KIJ95018.1"/>
    <property type="molecule type" value="Genomic_DNA"/>
</dbReference>
<proteinExistence type="predicted"/>
<accession>A0A0C9X182</accession>
<dbReference type="HOGENOM" id="CLU_2654871_0_0_1"/>
<protein>
    <submittedName>
        <fullName evidence="1">Uncharacterized protein</fullName>
    </submittedName>
</protein>
<evidence type="ECO:0000313" key="2">
    <source>
        <dbReference type="Proteomes" id="UP000054477"/>
    </source>
</evidence>
<evidence type="ECO:0000313" key="1">
    <source>
        <dbReference type="EMBL" id="KIJ95018.1"/>
    </source>
</evidence>
<organism evidence="1 2">
    <name type="scientific">Laccaria amethystina LaAM-08-1</name>
    <dbReference type="NCBI Taxonomy" id="1095629"/>
    <lineage>
        <taxon>Eukaryota</taxon>
        <taxon>Fungi</taxon>
        <taxon>Dikarya</taxon>
        <taxon>Basidiomycota</taxon>
        <taxon>Agaricomycotina</taxon>
        <taxon>Agaricomycetes</taxon>
        <taxon>Agaricomycetidae</taxon>
        <taxon>Agaricales</taxon>
        <taxon>Agaricineae</taxon>
        <taxon>Hydnangiaceae</taxon>
        <taxon>Laccaria</taxon>
    </lineage>
</organism>
<reference evidence="2" key="2">
    <citation type="submission" date="2015-01" db="EMBL/GenBank/DDBJ databases">
        <title>Evolutionary Origins and Diversification of the Mycorrhizal Mutualists.</title>
        <authorList>
            <consortium name="DOE Joint Genome Institute"/>
            <consortium name="Mycorrhizal Genomics Consortium"/>
            <person name="Kohler A."/>
            <person name="Kuo A."/>
            <person name="Nagy L.G."/>
            <person name="Floudas D."/>
            <person name="Copeland A."/>
            <person name="Barry K.W."/>
            <person name="Cichocki N."/>
            <person name="Veneault-Fourrey C."/>
            <person name="LaButti K."/>
            <person name="Lindquist E.A."/>
            <person name="Lipzen A."/>
            <person name="Lundell T."/>
            <person name="Morin E."/>
            <person name="Murat C."/>
            <person name="Riley R."/>
            <person name="Ohm R."/>
            <person name="Sun H."/>
            <person name="Tunlid A."/>
            <person name="Henrissat B."/>
            <person name="Grigoriev I.V."/>
            <person name="Hibbett D.S."/>
            <person name="Martin F."/>
        </authorList>
    </citation>
    <scope>NUCLEOTIDE SEQUENCE [LARGE SCALE GENOMIC DNA]</scope>
    <source>
        <strain evidence="2">LaAM-08-1</strain>
    </source>
</reference>
<keyword evidence="2" id="KW-1185">Reference proteome</keyword>
<dbReference type="AlphaFoldDB" id="A0A0C9X182"/>
<name>A0A0C9X182_9AGAR</name>
<reference evidence="1 2" key="1">
    <citation type="submission" date="2014-04" db="EMBL/GenBank/DDBJ databases">
        <authorList>
            <consortium name="DOE Joint Genome Institute"/>
            <person name="Kuo A."/>
            <person name="Kohler A."/>
            <person name="Nagy L.G."/>
            <person name="Floudas D."/>
            <person name="Copeland A."/>
            <person name="Barry K.W."/>
            <person name="Cichocki N."/>
            <person name="Veneault-Fourrey C."/>
            <person name="LaButti K."/>
            <person name="Lindquist E.A."/>
            <person name="Lipzen A."/>
            <person name="Lundell T."/>
            <person name="Morin E."/>
            <person name="Murat C."/>
            <person name="Sun H."/>
            <person name="Tunlid A."/>
            <person name="Henrissat B."/>
            <person name="Grigoriev I.V."/>
            <person name="Hibbett D.S."/>
            <person name="Martin F."/>
            <person name="Nordberg H.P."/>
            <person name="Cantor M.N."/>
            <person name="Hua S.X."/>
        </authorList>
    </citation>
    <scope>NUCLEOTIDE SEQUENCE [LARGE SCALE GENOMIC DNA]</scope>
    <source>
        <strain evidence="1 2">LaAM-08-1</strain>
    </source>
</reference>
<sequence>MTVLHIDAFALQRLYQRDSTRMPTRMAKYDSSMPRASRPSIQPLLPGTSTYLLSLTLLNSQNSTEQLYLETWTKSF</sequence>
<dbReference type="Proteomes" id="UP000054477">
    <property type="component" value="Unassembled WGS sequence"/>
</dbReference>
<gene>
    <name evidence="1" type="ORF">K443DRAFT_339953</name>
</gene>